<evidence type="ECO:0000313" key="4">
    <source>
        <dbReference type="Proteomes" id="UP000050996"/>
    </source>
</evidence>
<dbReference type="Proteomes" id="UP000050996">
    <property type="component" value="Unassembled WGS sequence"/>
</dbReference>
<dbReference type="RefSeq" id="WP_053478744.1">
    <property type="nucleotide sequence ID" value="NZ_CP041305.1"/>
</dbReference>
<dbReference type="SUPFAM" id="SSF53448">
    <property type="entry name" value="Nucleotide-diphospho-sugar transferases"/>
    <property type="match status" value="1"/>
</dbReference>
<dbReference type="Pfam" id="PF13176">
    <property type="entry name" value="TPR_7"/>
    <property type="match status" value="1"/>
</dbReference>
<dbReference type="AlphaFoldDB" id="A0A0Q3QT55"/>
<dbReference type="SMART" id="SM00028">
    <property type="entry name" value="TPR"/>
    <property type="match status" value="5"/>
</dbReference>
<feature type="repeat" description="TPR" evidence="1">
    <location>
        <begin position="265"/>
        <end position="298"/>
    </location>
</feature>
<proteinExistence type="predicted"/>
<dbReference type="PATRIC" id="fig|1637975.4.peg.4849"/>
<gene>
    <name evidence="3" type="ORF">AN957_24070</name>
</gene>
<name>A0A0Q3QT55_9BACI</name>
<feature type="repeat" description="TPR" evidence="1">
    <location>
        <begin position="194"/>
        <end position="227"/>
    </location>
</feature>
<evidence type="ECO:0000259" key="2">
    <source>
        <dbReference type="Pfam" id="PF00535"/>
    </source>
</evidence>
<dbReference type="SUPFAM" id="SSF48452">
    <property type="entry name" value="TPR-like"/>
    <property type="match status" value="1"/>
</dbReference>
<dbReference type="Pfam" id="PF12895">
    <property type="entry name" value="ANAPC3"/>
    <property type="match status" value="1"/>
</dbReference>
<comment type="caution">
    <text evidence="3">The sequence shown here is derived from an EMBL/GenBank/DDBJ whole genome shotgun (WGS) entry which is preliminary data.</text>
</comment>
<reference evidence="3 4" key="1">
    <citation type="submission" date="2015-09" db="EMBL/GenBank/DDBJ databases">
        <title>Genome sequencing project for genomic taxonomy and phylogenomics of Bacillus-like bacteria.</title>
        <authorList>
            <person name="Liu B."/>
            <person name="Wang J."/>
            <person name="Zhu Y."/>
            <person name="Liu G."/>
            <person name="Chen Q."/>
            <person name="Chen Z."/>
            <person name="Lan J."/>
            <person name="Che J."/>
            <person name="Ge C."/>
            <person name="Shi H."/>
            <person name="Pan Z."/>
            <person name="Liu X."/>
        </authorList>
    </citation>
    <scope>NUCLEOTIDE SEQUENCE [LARGE SCALE GENOMIC DNA]</scope>
    <source>
        <strain evidence="3 4">FJAT-18043</strain>
    </source>
</reference>
<dbReference type="Gene3D" id="3.90.550.10">
    <property type="entry name" value="Spore Coat Polysaccharide Biosynthesis Protein SpsA, Chain A"/>
    <property type="match status" value="1"/>
</dbReference>
<dbReference type="Gene3D" id="1.25.40.10">
    <property type="entry name" value="Tetratricopeptide repeat domain"/>
    <property type="match status" value="2"/>
</dbReference>
<dbReference type="Pfam" id="PF00535">
    <property type="entry name" value="Glycos_transf_2"/>
    <property type="match status" value="1"/>
</dbReference>
<sequence length="627" mass="73005">MGKNTISLCMIVKDEETYLRRCLNSVRNQVDEIIIVDTGSTDLTIDIAGEFGASIFTYKWDNDFASARNFSLDKAQSEYVIVLDADEYLDEKTNLQKEIEKRKDFYIINFRNYMDGGYVSKHQAIRLFKNNINLRYYGKIHEHLNIDAFKNLTNDFADFVIHHDGYKKETYDKKNKFERNLKILEKEVKDTPTGYNMYHLGTQYRIDGDYAKALDLFRKAYPLSKTQIYLPYLLYLMGDCLLQLGRYKEGINLIKDSIEIFPKYTGYYYLIGLIYEQLDYLKEAERAFERCLELGEVEDLQSLEGVGSYFAHIKLSEVHQKQGNLIKALESSFSALEFNKNFPPALSQYISVLKSAGINESDIKENLIKSYPINDVKKLEILTGVLYAHRNKLLQFYIDEFNINVNKSVLAIAALYNNEYEKAYKYWNEEEILDKSNFSDIVTLLVVQKNQDLLEKLLKAMNLNKKEKKVMSSIVDGKGEILNYFPDTLFETIKDACINLLTIEEEAVFLDLLKRLNLNVQEKEQLVRSILNKGYLEVAIYLINEELKINNTNYELIGLLGDAYARQNKYKEALGLYTQLIEKIGDYSSYNRLFCLYEKINYSDGLPMLKIQMNRILETELGVNIMT</sequence>
<accession>A0A0Q3QT55</accession>
<feature type="domain" description="Glycosyltransferase 2-like" evidence="2">
    <location>
        <begin position="7"/>
        <end position="137"/>
    </location>
</feature>
<dbReference type="InterPro" id="IPR029044">
    <property type="entry name" value="Nucleotide-diphossugar_trans"/>
</dbReference>
<dbReference type="PANTHER" id="PTHR43630:SF2">
    <property type="entry name" value="GLYCOSYLTRANSFERASE"/>
    <property type="match status" value="1"/>
</dbReference>
<dbReference type="InterPro" id="IPR019734">
    <property type="entry name" value="TPR_rpt"/>
</dbReference>
<dbReference type="InterPro" id="IPR001173">
    <property type="entry name" value="Glyco_trans_2-like"/>
</dbReference>
<dbReference type="InterPro" id="IPR011990">
    <property type="entry name" value="TPR-like_helical_dom_sf"/>
</dbReference>
<dbReference type="STRING" id="1637975.AN957_24070"/>
<dbReference type="PROSITE" id="PS50005">
    <property type="entry name" value="TPR"/>
    <property type="match status" value="3"/>
</dbReference>
<dbReference type="PANTHER" id="PTHR43630">
    <property type="entry name" value="POLY-BETA-1,6-N-ACETYL-D-GLUCOSAMINE SYNTHASE"/>
    <property type="match status" value="1"/>
</dbReference>
<protein>
    <recommendedName>
        <fullName evidence="2">Glycosyltransferase 2-like domain-containing protein</fullName>
    </recommendedName>
</protein>
<dbReference type="CDD" id="cd02511">
    <property type="entry name" value="Beta4Glucosyltransferase"/>
    <property type="match status" value="1"/>
</dbReference>
<evidence type="ECO:0000313" key="3">
    <source>
        <dbReference type="EMBL" id="KQL21329.1"/>
    </source>
</evidence>
<keyword evidence="4" id="KW-1185">Reference proteome</keyword>
<dbReference type="Pfam" id="PF13181">
    <property type="entry name" value="TPR_8"/>
    <property type="match status" value="1"/>
</dbReference>
<evidence type="ECO:0000256" key="1">
    <source>
        <dbReference type="PROSITE-ProRule" id="PRU00339"/>
    </source>
</evidence>
<dbReference type="EMBL" id="LJIX01000006">
    <property type="protein sequence ID" value="KQL21329.1"/>
    <property type="molecule type" value="Genomic_DNA"/>
</dbReference>
<feature type="repeat" description="TPR" evidence="1">
    <location>
        <begin position="231"/>
        <end position="264"/>
    </location>
</feature>
<keyword evidence="1" id="KW-0802">TPR repeat</keyword>
<organism evidence="3 4">
    <name type="scientific">Cytobacillus solani</name>
    <dbReference type="NCBI Taxonomy" id="1637975"/>
    <lineage>
        <taxon>Bacteria</taxon>
        <taxon>Bacillati</taxon>
        <taxon>Bacillota</taxon>
        <taxon>Bacilli</taxon>
        <taxon>Bacillales</taxon>
        <taxon>Bacillaceae</taxon>
        <taxon>Cytobacillus</taxon>
    </lineage>
</organism>